<evidence type="ECO:0000313" key="3">
    <source>
        <dbReference type="Proteomes" id="UP000193986"/>
    </source>
</evidence>
<dbReference type="Proteomes" id="UP000193986">
    <property type="component" value="Unassembled WGS sequence"/>
</dbReference>
<reference evidence="2 3" key="1">
    <citation type="submission" date="2016-07" db="EMBL/GenBank/DDBJ databases">
        <title>Pervasive Adenine N6-methylation of Active Genes in Fungi.</title>
        <authorList>
            <consortium name="DOE Joint Genome Institute"/>
            <person name="Mondo S.J."/>
            <person name="Dannebaum R.O."/>
            <person name="Kuo R.C."/>
            <person name="Labutti K."/>
            <person name="Haridas S."/>
            <person name="Kuo A."/>
            <person name="Salamov A."/>
            <person name="Ahrendt S.R."/>
            <person name="Lipzen A."/>
            <person name="Sullivan W."/>
            <person name="Andreopoulos W.B."/>
            <person name="Clum A."/>
            <person name="Lindquist E."/>
            <person name="Daum C."/>
            <person name="Ramamoorthy G.K."/>
            <person name="Gryganskyi A."/>
            <person name="Culley D."/>
            <person name="Magnuson J.K."/>
            <person name="James T.Y."/>
            <person name="O'Malley M.A."/>
            <person name="Stajich J.E."/>
            <person name="Spatafora J.W."/>
            <person name="Visel A."/>
            <person name="Grigoriev I.V."/>
        </authorList>
    </citation>
    <scope>NUCLEOTIDE SEQUENCE [LARGE SCALE GENOMIC DNA]</scope>
    <source>
        <strain evidence="2 3">68-887.2</strain>
    </source>
</reference>
<accession>A0A1Y2BLK4</accession>
<protein>
    <recommendedName>
        <fullName evidence="4">Formyl transferase C-terminal domain-containing protein</fullName>
    </recommendedName>
</protein>
<dbReference type="Gene3D" id="3.90.226.10">
    <property type="entry name" value="2-enoyl-CoA Hydratase, Chain A, domain 1"/>
    <property type="match status" value="1"/>
</dbReference>
<keyword evidence="3" id="KW-1185">Reference proteome</keyword>
<organism evidence="2 3">
    <name type="scientific">Naematelia encephala</name>
    <dbReference type="NCBI Taxonomy" id="71784"/>
    <lineage>
        <taxon>Eukaryota</taxon>
        <taxon>Fungi</taxon>
        <taxon>Dikarya</taxon>
        <taxon>Basidiomycota</taxon>
        <taxon>Agaricomycotina</taxon>
        <taxon>Tremellomycetes</taxon>
        <taxon>Tremellales</taxon>
        <taxon>Naemateliaceae</taxon>
        <taxon>Naematelia</taxon>
    </lineage>
</organism>
<dbReference type="STRING" id="71784.A0A1Y2BLK4"/>
<name>A0A1Y2BLK4_9TREE</name>
<dbReference type="InterPro" id="IPR047180">
    <property type="entry name" value="HoxX-like"/>
</dbReference>
<feature type="non-terminal residue" evidence="2">
    <location>
        <position position="802"/>
    </location>
</feature>
<comment type="caution">
    <text evidence="2">The sequence shown here is derived from an EMBL/GenBank/DDBJ whole genome shotgun (WGS) entry which is preliminary data.</text>
</comment>
<dbReference type="SUPFAM" id="SSF52096">
    <property type="entry name" value="ClpP/crotonase"/>
    <property type="match status" value="1"/>
</dbReference>
<dbReference type="Gene3D" id="3.40.50.12230">
    <property type="match status" value="1"/>
</dbReference>
<dbReference type="AlphaFoldDB" id="A0A1Y2BLK4"/>
<evidence type="ECO:0000256" key="1">
    <source>
        <dbReference type="SAM" id="MobiDB-lite"/>
    </source>
</evidence>
<dbReference type="EMBL" id="MCFC01000002">
    <property type="protein sequence ID" value="ORY35015.1"/>
    <property type="molecule type" value="Genomic_DNA"/>
</dbReference>
<evidence type="ECO:0008006" key="4">
    <source>
        <dbReference type="Google" id="ProtNLM"/>
    </source>
</evidence>
<dbReference type="SUPFAM" id="SSF53328">
    <property type="entry name" value="Formyltransferase"/>
    <property type="match status" value="1"/>
</dbReference>
<proteinExistence type="predicted"/>
<feature type="compositionally biased region" description="Polar residues" evidence="1">
    <location>
        <begin position="785"/>
        <end position="802"/>
    </location>
</feature>
<dbReference type="PANTHER" id="PTHR43388">
    <property type="entry name" value="HYDROGENASE MATURATION FACTOR HOXX"/>
    <property type="match status" value="1"/>
</dbReference>
<feature type="region of interest" description="Disordered" evidence="1">
    <location>
        <begin position="781"/>
        <end position="802"/>
    </location>
</feature>
<dbReference type="PANTHER" id="PTHR43388:SF1">
    <property type="entry name" value="HYDROGENASE MATURATION FACTOR HOXX"/>
    <property type="match status" value="1"/>
</dbReference>
<dbReference type="InParanoid" id="A0A1Y2BLK4"/>
<evidence type="ECO:0000313" key="2">
    <source>
        <dbReference type="EMBL" id="ORY35015.1"/>
    </source>
</evidence>
<gene>
    <name evidence="2" type="ORF">BCR39DRAFT_490700</name>
</gene>
<sequence>MSFTSSPSLIPNPLLLPSPPPPLGPLPSISRSIQSLRLLLLVTSVNSFTQRCLAYFSHLGLSNVSIHVAGSDEGMVRAAERAKADLVICPFLTKRVPDSVFKKWITLVVHPGPPGDAGPSSLDWMLLGDEGSLPTSTDTLATLLDPACAPAHRSHWGSIVFQANEHLDGGAVWAWEQYALPTPLPTKAQVYQTLHSQAAITSLTHAILRVGEMIDGLPREQWMNARPKAEWQSNSVTLGVPFLGGDTHERPLLTAKQRRPDFVNHTAETVARIIGASDSQPGAQLAPLTSDSKTCLFAYGAHVHRDASTIPSVLYTSLGYGRWDEVPSGTLLARRNGAVFFKTAQANGASAGVWLTHGRVPKKTGMPLEPKIPMISAIIDGGHGQIFDNVREWVVESWEERDGEWQEVRVRKVQDEGRVAMLVYWDFYNGAFSTENCQMLLRALQWAVAPERGNVKLLVLMGGHYFSNGIALNTIEHASSPPHETWRNINAIDDIVEFLLSDTHPDRSAFMSNGVGVHAGLSLCERGIATVACLRGNAAAGGVALAAACDVVMAGRGVVLNPAYRAMGLHGSEFHSYSYVKRCGSRQAAAYLRDMLPVSSTTARQTGLIDIELGTFSSSANELQGLCVATVRSMLLAPASLLLDPATTTFRCAPWSSYNPAQHLSAPRSSSLIDFMSSNKTLTLSTHCRDFPPLVHFRNEELSQMLLDCFHPVRSQRYHGRRYRFIRKVKSEHTPTRYILDKEIEGGGGGGQVDIDEEETEAFDDAPGWIRGEEWSWVGQDKPRSLQTSESTRVTLFQAPGS</sequence>
<dbReference type="OrthoDB" id="5126881at2759"/>
<dbReference type="InterPro" id="IPR029045">
    <property type="entry name" value="ClpP/crotonase-like_dom_sf"/>
</dbReference>
<dbReference type="InterPro" id="IPR036477">
    <property type="entry name" value="Formyl_transf_N_sf"/>
</dbReference>